<dbReference type="PANTHER" id="PTHR34215">
    <property type="entry name" value="BLL0784 PROTEIN"/>
    <property type="match status" value="1"/>
</dbReference>
<dbReference type="EMBL" id="QNRH01000002">
    <property type="protein sequence ID" value="RBO97734.1"/>
    <property type="molecule type" value="Genomic_DNA"/>
</dbReference>
<dbReference type="SUPFAM" id="SSF64376">
    <property type="entry name" value="YlxR-like"/>
    <property type="match status" value="1"/>
</dbReference>
<accession>A0A366E8D6</accession>
<dbReference type="NCBIfam" id="NF006622">
    <property type="entry name" value="PRK09190.1"/>
    <property type="match status" value="1"/>
</dbReference>
<dbReference type="Gene3D" id="3.30.1230.10">
    <property type="entry name" value="YlxR-like"/>
    <property type="match status" value="1"/>
</dbReference>
<evidence type="ECO:0000259" key="1">
    <source>
        <dbReference type="Pfam" id="PF04296"/>
    </source>
</evidence>
<proteinExistence type="predicted"/>
<evidence type="ECO:0000313" key="3">
    <source>
        <dbReference type="Proteomes" id="UP000252893"/>
    </source>
</evidence>
<feature type="domain" description="YlxR" evidence="1">
    <location>
        <begin position="8"/>
        <end position="76"/>
    </location>
</feature>
<dbReference type="Gene3D" id="3.30.1330.30">
    <property type="match status" value="1"/>
</dbReference>
<dbReference type="AlphaFoldDB" id="A0A366E8D6"/>
<dbReference type="CDD" id="cd00279">
    <property type="entry name" value="YlxR"/>
    <property type="match status" value="1"/>
</dbReference>
<comment type="caution">
    <text evidence="2">The sequence shown here is derived from an EMBL/GenBank/DDBJ whole genome shotgun (WGS) entry which is preliminary data.</text>
</comment>
<sequence length="217" mass="23122">MKPDKNDRTCIVTRESGPAVDLIRFVAAPDGSVVPDLKRNLPGRGCWIKAERHIVDEAVKRKLLPRALKTQVSVPEDLGSLVDRLLTKSALGSLALARKSGAVVTGSAKVDSAIRTGRITMVLHATTAAPDGIRKLDQARHARKMATGTDIKAYSLFTGEEMDLAFGGGNVIHAAVIEGTAATGFVTRALQLHKYRGESAANLENRAATAAKETESE</sequence>
<protein>
    <recommendedName>
        <fullName evidence="1">YlxR domain-containing protein</fullName>
    </recommendedName>
</protein>
<dbReference type="OrthoDB" id="9799836at2"/>
<reference evidence="2 3" key="1">
    <citation type="submission" date="2018-06" db="EMBL/GenBank/DDBJ databases">
        <title>Genomic Encyclopedia of Type Strains, Phase IV (KMG-IV): sequencing the most valuable type-strain genomes for metagenomic binning, comparative biology and taxonomic classification.</title>
        <authorList>
            <person name="Goeker M."/>
        </authorList>
    </citation>
    <scope>NUCLEOTIDE SEQUENCE [LARGE SCALE GENOMIC DNA]</scope>
    <source>
        <strain evidence="2 3">DSM 25619</strain>
    </source>
</reference>
<organism evidence="2 3">
    <name type="scientific">Pseudochrobactrum asaccharolyticum</name>
    <dbReference type="NCBI Taxonomy" id="354351"/>
    <lineage>
        <taxon>Bacteria</taxon>
        <taxon>Pseudomonadati</taxon>
        <taxon>Pseudomonadota</taxon>
        <taxon>Alphaproteobacteria</taxon>
        <taxon>Hyphomicrobiales</taxon>
        <taxon>Brucellaceae</taxon>
        <taxon>Pseudochrobactrum</taxon>
    </lineage>
</organism>
<keyword evidence="3" id="KW-1185">Reference proteome</keyword>
<dbReference type="InterPro" id="IPR029064">
    <property type="entry name" value="Ribosomal_eL30-like_sf"/>
</dbReference>
<dbReference type="RefSeq" id="WP_113943982.1">
    <property type="nucleotide sequence ID" value="NZ_JBHEEG010000002.1"/>
</dbReference>
<name>A0A366E8D6_9HYPH</name>
<dbReference type="InterPro" id="IPR037465">
    <property type="entry name" value="YlxR"/>
</dbReference>
<evidence type="ECO:0000313" key="2">
    <source>
        <dbReference type="EMBL" id="RBO97734.1"/>
    </source>
</evidence>
<dbReference type="Proteomes" id="UP000252893">
    <property type="component" value="Unassembled WGS sequence"/>
</dbReference>
<dbReference type="SUPFAM" id="SSF55315">
    <property type="entry name" value="L30e-like"/>
    <property type="match status" value="1"/>
</dbReference>
<gene>
    <name evidence="2" type="ORF">DFR47_102523</name>
</gene>
<dbReference type="InterPro" id="IPR007393">
    <property type="entry name" value="YlxR_dom"/>
</dbReference>
<dbReference type="PANTHER" id="PTHR34215:SF1">
    <property type="entry name" value="YLXR DOMAIN-CONTAINING PROTEIN"/>
    <property type="match status" value="1"/>
</dbReference>
<dbReference type="Pfam" id="PF04296">
    <property type="entry name" value="YlxR"/>
    <property type="match status" value="1"/>
</dbReference>
<dbReference type="InterPro" id="IPR035931">
    <property type="entry name" value="YlxR-like_sf"/>
</dbReference>